<sequence>MTGIRPATGSRPARVPRPRPSSGAAHRLLPIAEQLLGGPLPLRLRAWDGSVAGPADAPVVVLRSRRALRRLVRQPDELGLAQAYITGELDIEGDLTDGLRTVWGAARERGLRPPKLSLTDRARAVGTMVRLGAVGPRPPVPSSQARLGGALHSKARDRAAISHHYDLSNDFYALLLDETMAYSCGYWTQDEHEGGGGGGVHVDGEDEDGRERGYGPADAQRDKLELVCRKLGLAPGSTLLDIGCGWGSLALYAAETYKTRVTAVTLAAEQARYVTEQVAARGLTELVEVRLSDYREIRAGSYDAVSTIEMGEHVGDAEYPGFTATIHRMLRPGGRVLVQQMSRGAVAPGGGAFIESYIAPDMHMRPLGDTVSLLEGAGLEVRAVESIREHYTRTIRAWHRTLEERWAEFGALVGEETARVWRLYLVGSALAFEERRMGVDQILAVRPSECGDSGMPPTPRRWYEEGDAR</sequence>
<evidence type="ECO:0000256" key="5">
    <source>
        <dbReference type="ARBA" id="ARBA00023098"/>
    </source>
</evidence>
<keyword evidence="5" id="KW-0443">Lipid metabolism</keyword>
<feature type="region of interest" description="Disordered" evidence="6">
    <location>
        <begin position="193"/>
        <end position="216"/>
    </location>
</feature>
<evidence type="ECO:0000313" key="7">
    <source>
        <dbReference type="EMBL" id="AQU69536.1"/>
    </source>
</evidence>
<dbReference type="AlphaFoldDB" id="A0A1U9QZ54"/>
<evidence type="ECO:0000256" key="2">
    <source>
        <dbReference type="ARBA" id="ARBA00022603"/>
    </source>
</evidence>
<keyword evidence="4" id="KW-0949">S-adenosyl-L-methionine</keyword>
<dbReference type="OrthoDB" id="9782855at2"/>
<dbReference type="PANTHER" id="PTHR43667">
    <property type="entry name" value="CYCLOPROPANE-FATTY-ACYL-PHOSPHOLIPID SYNTHASE"/>
    <property type="match status" value="1"/>
</dbReference>
<dbReference type="SUPFAM" id="SSF53335">
    <property type="entry name" value="S-adenosyl-L-methionine-dependent methyltransferases"/>
    <property type="match status" value="1"/>
</dbReference>
<dbReference type="Gene3D" id="3.40.50.150">
    <property type="entry name" value="Vaccinia Virus protein VP39"/>
    <property type="match status" value="1"/>
</dbReference>
<evidence type="ECO:0000256" key="3">
    <source>
        <dbReference type="ARBA" id="ARBA00022679"/>
    </source>
</evidence>
<dbReference type="Proteomes" id="UP000189677">
    <property type="component" value="Chromosome"/>
</dbReference>
<dbReference type="InterPro" id="IPR050723">
    <property type="entry name" value="CFA/CMAS"/>
</dbReference>
<accession>A0A1U9QZ54</accession>
<reference evidence="7 8" key="1">
    <citation type="submission" date="2016-11" db="EMBL/GenBank/DDBJ databases">
        <title>Complete genome sequence of Streptomyces niveus SCSIO 3406.</title>
        <authorList>
            <person name="Zhu Q."/>
            <person name="Cheng W."/>
            <person name="Song Y."/>
            <person name="Li Q."/>
            <person name="Ju J."/>
        </authorList>
    </citation>
    <scope>NUCLEOTIDE SEQUENCE [LARGE SCALE GENOMIC DNA]</scope>
    <source>
        <strain evidence="7 8">SCSIO 3406</strain>
    </source>
</reference>
<evidence type="ECO:0000313" key="8">
    <source>
        <dbReference type="Proteomes" id="UP000189677"/>
    </source>
</evidence>
<evidence type="ECO:0000256" key="4">
    <source>
        <dbReference type="ARBA" id="ARBA00022691"/>
    </source>
</evidence>
<feature type="region of interest" description="Disordered" evidence="6">
    <location>
        <begin position="448"/>
        <end position="469"/>
    </location>
</feature>
<comment type="similarity">
    <text evidence="1">Belongs to the CFA/CMAS family.</text>
</comment>
<evidence type="ECO:0000256" key="6">
    <source>
        <dbReference type="SAM" id="MobiDB-lite"/>
    </source>
</evidence>
<dbReference type="InterPro" id="IPR029063">
    <property type="entry name" value="SAM-dependent_MTases_sf"/>
</dbReference>
<keyword evidence="8" id="KW-1185">Reference proteome</keyword>
<dbReference type="PIRSF" id="PIRSF003085">
    <property type="entry name" value="CMAS"/>
    <property type="match status" value="1"/>
</dbReference>
<dbReference type="Pfam" id="PF02353">
    <property type="entry name" value="CMAS"/>
    <property type="match status" value="1"/>
</dbReference>
<keyword evidence="3 7" id="KW-0808">Transferase</keyword>
<dbReference type="CDD" id="cd02440">
    <property type="entry name" value="AdoMet_MTases"/>
    <property type="match status" value="1"/>
</dbReference>
<dbReference type="GO" id="GO:0008610">
    <property type="term" value="P:lipid biosynthetic process"/>
    <property type="evidence" value="ECO:0007669"/>
    <property type="project" value="InterPro"/>
</dbReference>
<feature type="region of interest" description="Disordered" evidence="6">
    <location>
        <begin position="1"/>
        <end position="24"/>
    </location>
</feature>
<dbReference type="PANTHER" id="PTHR43667:SF1">
    <property type="entry name" value="CYCLOPROPANE-FATTY-ACYL-PHOSPHOLIPID SYNTHASE"/>
    <property type="match status" value="1"/>
</dbReference>
<dbReference type="RefSeq" id="WP_078078183.1">
    <property type="nucleotide sequence ID" value="NZ_CP018047.1"/>
</dbReference>
<dbReference type="GO" id="GO:0032259">
    <property type="term" value="P:methylation"/>
    <property type="evidence" value="ECO:0007669"/>
    <property type="project" value="UniProtKB-KW"/>
</dbReference>
<organism evidence="7 8">
    <name type="scientific">Streptomyces niveus</name>
    <name type="common">Streptomyces spheroides</name>
    <dbReference type="NCBI Taxonomy" id="193462"/>
    <lineage>
        <taxon>Bacteria</taxon>
        <taxon>Bacillati</taxon>
        <taxon>Actinomycetota</taxon>
        <taxon>Actinomycetes</taxon>
        <taxon>Kitasatosporales</taxon>
        <taxon>Streptomycetaceae</taxon>
        <taxon>Streptomyces</taxon>
    </lineage>
</organism>
<name>A0A1U9QZ54_STRNV</name>
<keyword evidence="2 7" id="KW-0489">Methyltransferase</keyword>
<dbReference type="KEGG" id="snw:BBN63_28450"/>
<dbReference type="EMBL" id="CP018047">
    <property type="protein sequence ID" value="AQU69536.1"/>
    <property type="molecule type" value="Genomic_DNA"/>
</dbReference>
<evidence type="ECO:0000256" key="1">
    <source>
        <dbReference type="ARBA" id="ARBA00010815"/>
    </source>
</evidence>
<dbReference type="InterPro" id="IPR003333">
    <property type="entry name" value="CMAS"/>
</dbReference>
<proteinExistence type="inferred from homology"/>
<dbReference type="GO" id="GO:0008168">
    <property type="term" value="F:methyltransferase activity"/>
    <property type="evidence" value="ECO:0007669"/>
    <property type="project" value="UniProtKB-KW"/>
</dbReference>
<protein>
    <submittedName>
        <fullName evidence="7">SAM-dependent methyltransferase</fullName>
    </submittedName>
</protein>
<gene>
    <name evidence="7" type="ORF">BBN63_28450</name>
</gene>